<accession>A0A0P7BS53</accession>
<evidence type="ECO:0000259" key="1">
    <source>
        <dbReference type="Pfam" id="PF13577"/>
    </source>
</evidence>
<sequence length="170" mass="18269">MSSPFSLPAVLNPPLVDREAVADALYRAAVAFDTNDAALFDSTFMPDGVFEINGRAMTGLPEIHATGLVLIFRVDTTHMVTNMRVNMKPPAGAVEEPNEASLSATVLSQHFALGKGMEAGQDSLMAGSLYRGELVRDVDGLWKFTHLGVKATWMEGDYSVIGGNFSEMGE</sequence>
<comment type="caution">
    <text evidence="2">The sequence shown here is derived from an EMBL/GenBank/DDBJ whole genome shotgun (WGS) entry which is preliminary data.</text>
</comment>
<name>A0A0P7BS53_9HYPO</name>
<dbReference type="Pfam" id="PF13577">
    <property type="entry name" value="SnoaL_4"/>
    <property type="match status" value="1"/>
</dbReference>
<dbReference type="OrthoDB" id="2148716at2759"/>
<dbReference type="Proteomes" id="UP000050424">
    <property type="component" value="Unassembled WGS sequence"/>
</dbReference>
<dbReference type="Gene3D" id="3.10.450.50">
    <property type="match status" value="1"/>
</dbReference>
<proteinExistence type="predicted"/>
<dbReference type="InterPro" id="IPR032710">
    <property type="entry name" value="NTF2-like_dom_sf"/>
</dbReference>
<dbReference type="AlphaFoldDB" id="A0A0P7BS53"/>
<dbReference type="SUPFAM" id="SSF54427">
    <property type="entry name" value="NTF2-like"/>
    <property type="match status" value="1"/>
</dbReference>
<keyword evidence="3" id="KW-1185">Reference proteome</keyword>
<evidence type="ECO:0000313" key="3">
    <source>
        <dbReference type="Proteomes" id="UP000050424"/>
    </source>
</evidence>
<dbReference type="STRING" id="78410.A0A0P7BS53"/>
<gene>
    <name evidence="2" type="ORF">AK830_g3355</name>
</gene>
<organism evidence="2 3">
    <name type="scientific">Neonectria ditissima</name>
    <dbReference type="NCBI Taxonomy" id="78410"/>
    <lineage>
        <taxon>Eukaryota</taxon>
        <taxon>Fungi</taxon>
        <taxon>Dikarya</taxon>
        <taxon>Ascomycota</taxon>
        <taxon>Pezizomycotina</taxon>
        <taxon>Sordariomycetes</taxon>
        <taxon>Hypocreomycetidae</taxon>
        <taxon>Hypocreales</taxon>
        <taxon>Nectriaceae</taxon>
        <taxon>Neonectria</taxon>
    </lineage>
</organism>
<reference evidence="2 3" key="1">
    <citation type="submission" date="2015-09" db="EMBL/GenBank/DDBJ databases">
        <title>Draft genome of a European isolate of the apple canker pathogen Neonectria ditissima.</title>
        <authorList>
            <person name="Gomez-Cortecero A."/>
            <person name="Harrison R.J."/>
            <person name="Armitage A.D."/>
        </authorList>
    </citation>
    <scope>NUCLEOTIDE SEQUENCE [LARGE SCALE GENOMIC DNA]</scope>
    <source>
        <strain evidence="2 3">R09/05</strain>
    </source>
</reference>
<protein>
    <recommendedName>
        <fullName evidence="1">SnoaL-like domain-containing protein</fullName>
    </recommendedName>
</protein>
<dbReference type="EMBL" id="LKCW01000036">
    <property type="protein sequence ID" value="KPM43210.1"/>
    <property type="molecule type" value="Genomic_DNA"/>
</dbReference>
<feature type="domain" description="SnoaL-like" evidence="1">
    <location>
        <begin position="15"/>
        <end position="147"/>
    </location>
</feature>
<evidence type="ECO:0000313" key="2">
    <source>
        <dbReference type="EMBL" id="KPM43210.1"/>
    </source>
</evidence>
<dbReference type="InterPro" id="IPR037401">
    <property type="entry name" value="SnoaL-like"/>
</dbReference>